<dbReference type="Pfam" id="PF18121">
    <property type="entry name" value="TFA2_Winged_2"/>
    <property type="match status" value="1"/>
</dbReference>
<dbReference type="InterPro" id="IPR003166">
    <property type="entry name" value="TFIIE_bsu_DNA-bd"/>
</dbReference>
<gene>
    <name evidence="9" type="primary">tfa2</name>
    <name evidence="9" type="ORF">SCUCBS95973_005901</name>
</gene>
<feature type="compositionally biased region" description="Basic and acidic residues" evidence="7">
    <location>
        <begin position="321"/>
        <end position="334"/>
    </location>
</feature>
<dbReference type="Pfam" id="PF02186">
    <property type="entry name" value="TFIIE_beta"/>
    <property type="match status" value="1"/>
</dbReference>
<evidence type="ECO:0000256" key="7">
    <source>
        <dbReference type="SAM" id="MobiDB-lite"/>
    </source>
</evidence>
<evidence type="ECO:0000256" key="4">
    <source>
        <dbReference type="ARBA" id="ARBA00023163"/>
    </source>
</evidence>
<comment type="subcellular location">
    <subcellularLocation>
        <location evidence="1">Nucleus</location>
    </subcellularLocation>
</comment>
<feature type="domain" description="TFIIE beta" evidence="8">
    <location>
        <begin position="90"/>
        <end position="189"/>
    </location>
</feature>
<dbReference type="InterPro" id="IPR016656">
    <property type="entry name" value="TFIIE-bsu"/>
</dbReference>
<dbReference type="PANTHER" id="PTHR12716">
    <property type="entry name" value="TRANSCRIPTION INITIATION FACTOR IIE, BETA SUBUNIT"/>
    <property type="match status" value="1"/>
</dbReference>
<dbReference type="InterPro" id="IPR040501">
    <property type="entry name" value="TFA2_Winged_2"/>
</dbReference>
<sequence>MAYLDRQRDSLAGSLASAASKISVKRSQTSAPSPLPSLGTGGGGAPASPSPSVASTTSATAASTPVKKRNGPGGSGPPGSNGLPLGAAIYSQPENTGVGTAIGTNIVYALDYLKQQGGKPVTLDVVLGHLNLHRESETIQKQIVERMRHHPRIMWRPDSATLSSLDSGSSTDDSWKTGTYEHKPIIPNVKDKTALLQYLQRRTDAQGVNVKDLKDGWPDCETALTALEREHKVLVVRTKKDNHPRMVWQDDPTLCFTVEPEFQSLWHRATIPSVEDIVGKLTAAGQKPTSEDPRLRALNQPKEKKAKKRAQRRTGKSTNTHMEHLLKDYSHLKR</sequence>
<feature type="compositionally biased region" description="Low complexity" evidence="7">
    <location>
        <begin position="29"/>
        <end position="38"/>
    </location>
</feature>
<evidence type="ECO:0000256" key="1">
    <source>
        <dbReference type="ARBA" id="ARBA00004123"/>
    </source>
</evidence>
<proteinExistence type="predicted"/>
<comment type="function">
    <text evidence="6">Recruits TFIIH to the initiation complex and stimulates the RNA polymerase II C-terminal domain kinase and DNA-dependent ATPase activities of TFIIH. Both TFIIH and TFIIE are required for promoter clearance by RNA polymerase.</text>
</comment>
<organism evidence="9 10">
    <name type="scientific">Sporothrix curviconia</name>
    <dbReference type="NCBI Taxonomy" id="1260050"/>
    <lineage>
        <taxon>Eukaryota</taxon>
        <taxon>Fungi</taxon>
        <taxon>Dikarya</taxon>
        <taxon>Ascomycota</taxon>
        <taxon>Pezizomycotina</taxon>
        <taxon>Sordariomycetes</taxon>
        <taxon>Sordariomycetidae</taxon>
        <taxon>Ophiostomatales</taxon>
        <taxon>Ophiostomataceae</taxon>
        <taxon>Sporothrix</taxon>
    </lineage>
</organism>
<evidence type="ECO:0000256" key="2">
    <source>
        <dbReference type="ARBA" id="ARBA00023015"/>
    </source>
</evidence>
<evidence type="ECO:0000256" key="5">
    <source>
        <dbReference type="ARBA" id="ARBA00023242"/>
    </source>
</evidence>
<feature type="compositionally biased region" description="Low complexity" evidence="7">
    <location>
        <begin position="46"/>
        <end position="65"/>
    </location>
</feature>
<accession>A0ABP0C0R9</accession>
<feature type="compositionally biased region" description="Low complexity" evidence="7">
    <location>
        <begin position="10"/>
        <end position="20"/>
    </location>
</feature>
<comment type="caution">
    <text evidence="9">The sequence shown here is derived from an EMBL/GenBank/DDBJ whole genome shotgun (WGS) entry which is preliminary data.</text>
</comment>
<keyword evidence="10" id="KW-1185">Reference proteome</keyword>
<dbReference type="PIRSF" id="PIRSF016398">
    <property type="entry name" value="TFIIE-beta"/>
    <property type="match status" value="1"/>
</dbReference>
<feature type="region of interest" description="Disordered" evidence="7">
    <location>
        <begin position="283"/>
        <end position="334"/>
    </location>
</feature>
<keyword evidence="3" id="KW-0238">DNA-binding</keyword>
<dbReference type="Pfam" id="PF22254">
    <property type="entry name" value="TFA2_E-tether"/>
    <property type="match status" value="1"/>
</dbReference>
<keyword evidence="2" id="KW-0805">Transcription regulation</keyword>
<dbReference type="Proteomes" id="UP001642405">
    <property type="component" value="Unassembled WGS sequence"/>
</dbReference>
<protein>
    <submittedName>
        <fullName evidence="9">Transcription factor TFIIE beta subunit, TFIIEB, Tfa2</fullName>
    </submittedName>
</protein>
<keyword evidence="4" id="KW-0804">Transcription</keyword>
<evidence type="ECO:0000313" key="9">
    <source>
        <dbReference type="EMBL" id="CAK7225544.1"/>
    </source>
</evidence>
<evidence type="ECO:0000256" key="6">
    <source>
        <dbReference type="ARBA" id="ARBA00025581"/>
    </source>
</evidence>
<feature type="region of interest" description="Disordered" evidence="7">
    <location>
        <begin position="1"/>
        <end position="88"/>
    </location>
</feature>
<dbReference type="PROSITE" id="PS51351">
    <property type="entry name" value="TFIIE_BETA_C"/>
    <property type="match status" value="1"/>
</dbReference>
<keyword evidence="5" id="KW-0539">Nucleus</keyword>
<dbReference type="PANTHER" id="PTHR12716:SF8">
    <property type="entry name" value="TRANSCRIPTION INITIATION FACTOR IIE SUBUNIT BETA"/>
    <property type="match status" value="1"/>
</dbReference>
<evidence type="ECO:0000313" key="10">
    <source>
        <dbReference type="Proteomes" id="UP001642405"/>
    </source>
</evidence>
<name>A0ABP0C0R9_9PEZI</name>
<evidence type="ECO:0000259" key="8">
    <source>
        <dbReference type="PROSITE" id="PS51351"/>
    </source>
</evidence>
<dbReference type="EMBL" id="CAWUHB010000033">
    <property type="protein sequence ID" value="CAK7225544.1"/>
    <property type="molecule type" value="Genomic_DNA"/>
</dbReference>
<evidence type="ECO:0000256" key="3">
    <source>
        <dbReference type="ARBA" id="ARBA00023125"/>
    </source>
</evidence>
<feature type="compositionally biased region" description="Basic residues" evidence="7">
    <location>
        <begin position="304"/>
        <end position="315"/>
    </location>
</feature>
<reference evidence="9 10" key="1">
    <citation type="submission" date="2024-01" db="EMBL/GenBank/DDBJ databases">
        <authorList>
            <person name="Allen C."/>
            <person name="Tagirdzhanova G."/>
        </authorList>
    </citation>
    <scope>NUCLEOTIDE SEQUENCE [LARGE SCALE GENOMIC DNA]</scope>
</reference>
<dbReference type="InterPro" id="IPR054600">
    <property type="entry name" value="TFA2_E-tether"/>
</dbReference>